<feature type="compositionally biased region" description="Low complexity" evidence="2">
    <location>
        <begin position="810"/>
        <end position="823"/>
    </location>
</feature>
<dbReference type="PANTHER" id="PTHR47292:SF1">
    <property type="entry name" value="TRANSCRIPTION ELONGATION FACTOR (TFIIS) FAMILY PROTEIN"/>
    <property type="match status" value="1"/>
</dbReference>
<feature type="compositionally biased region" description="Polar residues" evidence="2">
    <location>
        <begin position="444"/>
        <end position="455"/>
    </location>
</feature>
<sequence>MTLEDFFTLTEMKDGLTAPSRVQELVSVMKKEQDCVVKNAGDATRQWAAVASTIAATENKDCLDLFVQLDGLWFINRWLKDAQNLGADNTNDGFIEESITTMLRAVEKLYLDSEKSISSGISVTVNNLLGHHSSKVQDRARALYDHWNGGGLGDAEPRDNSDRDRLNNESDKIAREEGQPSCVNDAGNDNHHASELAGDEKSILGGPNSQLQEKVTSNQTQSVDNALQPSLSLDCEDIKERSSHVNSVLASAQEATVSECETTLAGTSTLPTSKQGSFKGQQDDLELNDLSKKEKQDQDVNGPPEELKSSDISSASAKPDPEPVSTGDSEAKALESVKEEPALEHNVESNENVVCPKRSVSGSMRTPESDGMSEMDDFRATSSSNPQLTKASENDDDSCSRMLPDLSVTGSNLEKPDMSFTKSEYVIAVKESKDQESDQDDDTSNGSDSFNQSKGPRSPNIIDKSSDMEIEYGNVDALEVARLVAQEVERECVSPVKEGNDHGSNCTTDGSDSFKWRNGPKSPNIIGKSCEIELEYGMVDALEVARQVAQEVEREVSSSSEKISEGGIRRRGSLDSVGRKDEVTRIQPEEVSSRQSNSAEVCSEEVGHMTVLDNVEAGPDDMDSSQVTEAARDPGGNSEKSLFDLNEDVGSDDMDVSVNAMPTMPIPVVSASKPAQSSGLPMAPLQFEGTHGWKGSAATSAFRPASPRKTSDSEKNVSVGRNSDLSKQRHCCLDFDLNVAEGEEGLVKQVGESSGLPSGQPSGQSSVEFSSKRSNKFELDLNSIGDDGDVQPSNQRIEGPPFSGRNGYWSPSPASSSSSMQPSVRNIDLNDRPYFQTDLVDQWHSKSSSITEPYKRSKPGAPVISILGAKVEVGRREYVPQTLSLPNGKAIEPAMDLPLSGAGGILGMGPPLSYNHSNAFGYNGLTSVPALSFSSAMYGPSGGPVPYMVDSRGTPVVPQVGGSSSTVLSSYTQPPFIVSMTGTQLGLNGVGSSHPNFDLNSGFTIDGSNRDMLTARQFFFPAQGRAIEEHVRTLPQSSSSGVSVKRKEPDGGAWETYPRSYKHQQPPWK</sequence>
<dbReference type="AlphaFoldDB" id="A0A0L9V2J0"/>
<dbReference type="STRING" id="3914.A0A0L9V2J0"/>
<gene>
    <name evidence="4" type="ORF">HKW66_Vig0220420</name>
    <name evidence="5" type="ORF">LR48_Vigan07g278100</name>
</gene>
<feature type="compositionally biased region" description="Basic and acidic residues" evidence="2">
    <location>
        <begin position="577"/>
        <end position="592"/>
    </location>
</feature>
<feature type="region of interest" description="Disordered" evidence="2">
    <location>
        <begin position="496"/>
        <end position="520"/>
    </location>
</feature>
<reference evidence="5" key="2">
    <citation type="submission" date="2015-02" db="EMBL/GenBank/DDBJ databases">
        <authorList>
            <person name="Chooi Y.-H."/>
        </authorList>
    </citation>
    <scope>NUCLEOTIDE SEQUENCE</scope>
    <source>
        <tissue evidence="5">Seedling</tissue>
    </source>
</reference>
<dbReference type="GO" id="GO:0005634">
    <property type="term" value="C:nucleus"/>
    <property type="evidence" value="ECO:0007669"/>
    <property type="project" value="UniProtKB-SubCell"/>
</dbReference>
<evidence type="ECO:0000256" key="2">
    <source>
        <dbReference type="SAM" id="MobiDB-lite"/>
    </source>
</evidence>
<dbReference type="InterPro" id="IPR035441">
    <property type="entry name" value="TFIIS/LEDGF_dom_sf"/>
</dbReference>
<feature type="compositionally biased region" description="Basic and acidic residues" evidence="2">
    <location>
        <begin position="188"/>
        <end position="202"/>
    </location>
</feature>
<dbReference type="PANTHER" id="PTHR47292">
    <property type="entry name" value="TRANSCRIPTION ELONGATION FACTOR (TFIIS) FAMILY PROTEIN-RELATED"/>
    <property type="match status" value="1"/>
</dbReference>
<feature type="region of interest" description="Disordered" evidence="2">
    <location>
        <begin position="292"/>
        <end position="466"/>
    </location>
</feature>
<comment type="subcellular location">
    <subcellularLocation>
        <location evidence="1">Nucleus</location>
    </subcellularLocation>
</comment>
<evidence type="ECO:0000313" key="6">
    <source>
        <dbReference type="Proteomes" id="UP000053144"/>
    </source>
</evidence>
<dbReference type="KEGG" id="var:108338229"/>
<feature type="compositionally biased region" description="Basic and acidic residues" evidence="2">
    <location>
        <begin position="329"/>
        <end position="348"/>
    </location>
</feature>
<dbReference type="Proteomes" id="UP000053144">
    <property type="component" value="Chromosome 7"/>
</dbReference>
<feature type="compositionally biased region" description="Basic and acidic residues" evidence="2">
    <location>
        <begin position="554"/>
        <end position="568"/>
    </location>
</feature>
<evidence type="ECO:0000259" key="3">
    <source>
        <dbReference type="PROSITE" id="PS51319"/>
    </source>
</evidence>
<feature type="compositionally biased region" description="Polar residues" evidence="2">
    <location>
        <begin position="207"/>
        <end position="227"/>
    </location>
</feature>
<dbReference type="Proteomes" id="UP000743370">
    <property type="component" value="Unassembled WGS sequence"/>
</dbReference>
<feature type="region of interest" description="Disordered" evidence="2">
    <location>
        <begin position="171"/>
        <end position="227"/>
    </location>
</feature>
<dbReference type="EMBL" id="JABFOF010000007">
    <property type="protein sequence ID" value="KAG2390552.1"/>
    <property type="molecule type" value="Genomic_DNA"/>
</dbReference>
<dbReference type="Gene3D" id="1.20.930.10">
    <property type="entry name" value="Conserved domain common to transcription factors TFIIS, elongin A, CRSP70"/>
    <property type="match status" value="1"/>
</dbReference>
<feature type="region of interest" description="Disordered" evidence="2">
    <location>
        <begin position="615"/>
        <end position="642"/>
    </location>
</feature>
<keyword evidence="1" id="KW-0539">Nucleus</keyword>
<proteinExistence type="predicted"/>
<dbReference type="InterPro" id="IPR017923">
    <property type="entry name" value="TFIIS_N"/>
</dbReference>
<dbReference type="OMA" id="QNCGEDI"/>
<name>A0A0L9V2J0_PHAAN</name>
<feature type="region of interest" description="Disordered" evidence="2">
    <location>
        <begin position="1032"/>
        <end position="1069"/>
    </location>
</feature>
<dbReference type="Gramene" id="KOM49077">
    <property type="protein sequence ID" value="KOM49077"/>
    <property type="gene ID" value="LR48_Vigan07g278100"/>
</dbReference>
<dbReference type="EMBL" id="CM003377">
    <property type="protein sequence ID" value="KOM49077.1"/>
    <property type="molecule type" value="Genomic_DNA"/>
</dbReference>
<feature type="compositionally biased region" description="Polar residues" evidence="2">
    <location>
        <begin position="380"/>
        <end position="391"/>
    </location>
</feature>
<dbReference type="PROSITE" id="PS51319">
    <property type="entry name" value="TFIIS_N"/>
    <property type="match status" value="1"/>
</dbReference>
<evidence type="ECO:0000313" key="7">
    <source>
        <dbReference type="Proteomes" id="UP000743370"/>
    </source>
</evidence>
<evidence type="ECO:0000313" key="5">
    <source>
        <dbReference type="EMBL" id="KOM49077.1"/>
    </source>
</evidence>
<feature type="compositionally biased region" description="Polar residues" evidence="2">
    <location>
        <begin position="502"/>
        <end position="511"/>
    </location>
</feature>
<protein>
    <recommendedName>
        <fullName evidence="3">TFIIS N-terminal domain-containing protein</fullName>
    </recommendedName>
</protein>
<reference evidence="4 7" key="3">
    <citation type="submission" date="2020-05" db="EMBL/GenBank/DDBJ databases">
        <title>Vigna angularis (adzuki bean) Var. LongXiaoDou No. 4 denovo assembly.</title>
        <authorList>
            <person name="Xiang H."/>
        </authorList>
    </citation>
    <scope>NUCLEOTIDE SEQUENCE [LARGE SCALE GENOMIC DNA]</scope>
    <source>
        <tissue evidence="4">Leaf</tissue>
    </source>
</reference>
<feature type="domain" description="TFIIS N-terminal" evidence="3">
    <location>
        <begin position="73"/>
        <end position="154"/>
    </location>
</feature>
<dbReference type="OrthoDB" id="1595674at2759"/>
<feature type="compositionally biased region" description="Low complexity" evidence="2">
    <location>
        <begin position="753"/>
        <end position="766"/>
    </location>
</feature>
<dbReference type="SUPFAM" id="SSF47676">
    <property type="entry name" value="Conserved domain common to transcription factors TFIIS, elongin A, CRSP70"/>
    <property type="match status" value="1"/>
</dbReference>
<feature type="region of interest" description="Disordered" evidence="2">
    <location>
        <begin position="750"/>
        <end position="826"/>
    </location>
</feature>
<reference evidence="6" key="1">
    <citation type="journal article" date="2015" name="Proc. Natl. Acad. Sci. U.S.A.">
        <title>Genome sequencing of adzuki bean (Vigna angularis) provides insight into high starch and low fat accumulation and domestication.</title>
        <authorList>
            <person name="Yang K."/>
            <person name="Tian Z."/>
            <person name="Chen C."/>
            <person name="Luo L."/>
            <person name="Zhao B."/>
            <person name="Wang Z."/>
            <person name="Yu L."/>
            <person name="Li Y."/>
            <person name="Sun Y."/>
            <person name="Li W."/>
            <person name="Chen Y."/>
            <person name="Li Y."/>
            <person name="Zhang Y."/>
            <person name="Ai D."/>
            <person name="Zhao J."/>
            <person name="Shang C."/>
            <person name="Ma Y."/>
            <person name="Wu B."/>
            <person name="Wang M."/>
            <person name="Gao L."/>
            <person name="Sun D."/>
            <person name="Zhang P."/>
            <person name="Guo F."/>
            <person name="Wang W."/>
            <person name="Li Y."/>
            <person name="Wang J."/>
            <person name="Varshney R.K."/>
            <person name="Wang J."/>
            <person name="Ling H.Q."/>
            <person name="Wan P."/>
        </authorList>
    </citation>
    <scope>NUCLEOTIDE SEQUENCE</scope>
    <source>
        <strain evidence="6">cv. Jingnong 6</strain>
    </source>
</reference>
<evidence type="ECO:0000256" key="1">
    <source>
        <dbReference type="PROSITE-ProRule" id="PRU00649"/>
    </source>
</evidence>
<organism evidence="5 6">
    <name type="scientific">Phaseolus angularis</name>
    <name type="common">Azuki bean</name>
    <name type="synonym">Vigna angularis</name>
    <dbReference type="NCBI Taxonomy" id="3914"/>
    <lineage>
        <taxon>Eukaryota</taxon>
        <taxon>Viridiplantae</taxon>
        <taxon>Streptophyta</taxon>
        <taxon>Embryophyta</taxon>
        <taxon>Tracheophyta</taxon>
        <taxon>Spermatophyta</taxon>
        <taxon>Magnoliopsida</taxon>
        <taxon>eudicotyledons</taxon>
        <taxon>Gunneridae</taxon>
        <taxon>Pentapetalae</taxon>
        <taxon>rosids</taxon>
        <taxon>fabids</taxon>
        <taxon>Fabales</taxon>
        <taxon>Fabaceae</taxon>
        <taxon>Papilionoideae</taxon>
        <taxon>50 kb inversion clade</taxon>
        <taxon>NPAAA clade</taxon>
        <taxon>indigoferoid/millettioid clade</taxon>
        <taxon>Phaseoleae</taxon>
        <taxon>Vigna</taxon>
    </lineage>
</organism>
<evidence type="ECO:0000313" key="4">
    <source>
        <dbReference type="EMBL" id="KAG2390552.1"/>
    </source>
</evidence>
<feature type="region of interest" description="Disordered" evidence="2">
    <location>
        <begin position="554"/>
        <end position="603"/>
    </location>
</feature>
<feature type="region of interest" description="Disordered" evidence="2">
    <location>
        <begin position="691"/>
        <end position="723"/>
    </location>
</feature>
<accession>A0A0L9V2J0</accession>